<keyword evidence="2 4" id="KW-0418">Kinase</keyword>
<dbReference type="GO" id="GO:0033786">
    <property type="term" value="F:heptose-1-phosphate adenylyltransferase activity"/>
    <property type="evidence" value="ECO:0007669"/>
    <property type="project" value="TreeGrafter"/>
</dbReference>
<evidence type="ECO:0000259" key="3">
    <source>
        <dbReference type="Pfam" id="PF00294"/>
    </source>
</evidence>
<dbReference type="CDD" id="cd01172">
    <property type="entry name" value="RfaE_like"/>
    <property type="match status" value="1"/>
</dbReference>
<dbReference type="GO" id="GO:0005829">
    <property type="term" value="C:cytosol"/>
    <property type="evidence" value="ECO:0007669"/>
    <property type="project" value="TreeGrafter"/>
</dbReference>
<dbReference type="InterPro" id="IPR029056">
    <property type="entry name" value="Ribokinase-like"/>
</dbReference>
<proteinExistence type="predicted"/>
<dbReference type="PANTHER" id="PTHR46969">
    <property type="entry name" value="BIFUNCTIONAL PROTEIN HLDE"/>
    <property type="match status" value="1"/>
</dbReference>
<reference evidence="4 5" key="1">
    <citation type="submission" date="2019-04" db="EMBL/GenBank/DDBJ databases">
        <title>Pedobacter sp. AR-3-17 sp. nov., isolated from Arctic soil.</title>
        <authorList>
            <person name="Dahal R.H."/>
            <person name="Kim D.-U."/>
        </authorList>
    </citation>
    <scope>NUCLEOTIDE SEQUENCE [LARGE SCALE GENOMIC DNA]</scope>
    <source>
        <strain evidence="4 5">AR-3-17</strain>
    </source>
</reference>
<evidence type="ECO:0000313" key="5">
    <source>
        <dbReference type="Proteomes" id="UP000308181"/>
    </source>
</evidence>
<accession>A0A4U1BXN6</accession>
<evidence type="ECO:0000256" key="1">
    <source>
        <dbReference type="ARBA" id="ARBA00022679"/>
    </source>
</evidence>
<keyword evidence="1" id="KW-0808">Transferase</keyword>
<dbReference type="AlphaFoldDB" id="A0A4U1BXN6"/>
<dbReference type="PANTHER" id="PTHR46969:SF1">
    <property type="entry name" value="BIFUNCTIONAL PROTEIN HLDE"/>
    <property type="match status" value="1"/>
</dbReference>
<dbReference type="InterPro" id="IPR011611">
    <property type="entry name" value="PfkB_dom"/>
</dbReference>
<feature type="domain" description="Carbohydrate kinase PfkB" evidence="3">
    <location>
        <begin position="5"/>
        <end position="291"/>
    </location>
</feature>
<sequence>MIDAYLWGKVDRISPEAPVPIVSVNKKESRLGGAANVALNIKALAARPIICAVVGDDAEGEEFLTLLAKEQINASGIVKIANRQTTVKTRVIGQNQQILRIDAETDAEITQEETQQVLTKFKQILDQQSIHAIIFEDYDKGLITPYLIEEVIKVAQEKNIPIVVDPKKRNFLSYKGVDVFKPNLKELKEGLKIDFDPKNSLELKNTVAQLQEKIASKSILLTLSELGVYVLNGEKESLTPAHIRTVADVSGAGDTVISVVATCIAAGADIFTAAQLGNLAGGLVCEKVGVVPVNKELLLQEALKL</sequence>
<dbReference type="OrthoDB" id="9802794at2"/>
<gene>
    <name evidence="4" type="ORF">FA046_14810</name>
</gene>
<dbReference type="Gene3D" id="3.40.1190.20">
    <property type="match status" value="1"/>
</dbReference>
<dbReference type="EMBL" id="SWBP01000006">
    <property type="protein sequence ID" value="TKB96076.1"/>
    <property type="molecule type" value="Genomic_DNA"/>
</dbReference>
<protein>
    <submittedName>
        <fullName evidence="4">D-glycero-beta-D-manno-heptose-7-phosphate kinase</fullName>
    </submittedName>
</protein>
<organism evidence="4 5">
    <name type="scientific">Pedobacter cryophilus</name>
    <dbReference type="NCBI Taxonomy" id="2571271"/>
    <lineage>
        <taxon>Bacteria</taxon>
        <taxon>Pseudomonadati</taxon>
        <taxon>Bacteroidota</taxon>
        <taxon>Sphingobacteriia</taxon>
        <taxon>Sphingobacteriales</taxon>
        <taxon>Sphingobacteriaceae</taxon>
        <taxon>Pedobacter</taxon>
    </lineage>
</organism>
<evidence type="ECO:0000313" key="4">
    <source>
        <dbReference type="EMBL" id="TKB96076.1"/>
    </source>
</evidence>
<name>A0A4U1BXN6_9SPHI</name>
<dbReference type="InterPro" id="IPR011913">
    <property type="entry name" value="RfaE_dom_I"/>
</dbReference>
<dbReference type="Pfam" id="PF00294">
    <property type="entry name" value="PfkB"/>
    <property type="match status" value="1"/>
</dbReference>
<keyword evidence="5" id="KW-1185">Reference proteome</keyword>
<comment type="caution">
    <text evidence="4">The sequence shown here is derived from an EMBL/GenBank/DDBJ whole genome shotgun (WGS) entry which is preliminary data.</text>
</comment>
<dbReference type="GO" id="GO:0016773">
    <property type="term" value="F:phosphotransferase activity, alcohol group as acceptor"/>
    <property type="evidence" value="ECO:0007669"/>
    <property type="project" value="InterPro"/>
</dbReference>
<dbReference type="GO" id="GO:0033785">
    <property type="term" value="F:heptose 7-phosphate kinase activity"/>
    <property type="evidence" value="ECO:0007669"/>
    <property type="project" value="TreeGrafter"/>
</dbReference>
<dbReference type="SUPFAM" id="SSF53613">
    <property type="entry name" value="Ribokinase-like"/>
    <property type="match status" value="1"/>
</dbReference>
<dbReference type="Proteomes" id="UP000308181">
    <property type="component" value="Unassembled WGS sequence"/>
</dbReference>
<evidence type="ECO:0000256" key="2">
    <source>
        <dbReference type="ARBA" id="ARBA00022777"/>
    </source>
</evidence>